<organism evidence="11 12">
    <name type="scientific">Cohnella nanjingensis</name>
    <dbReference type="NCBI Taxonomy" id="1387779"/>
    <lineage>
        <taxon>Bacteria</taxon>
        <taxon>Bacillati</taxon>
        <taxon>Bacillota</taxon>
        <taxon>Bacilli</taxon>
        <taxon>Bacillales</taxon>
        <taxon>Paenibacillaceae</taxon>
        <taxon>Cohnella</taxon>
    </lineage>
</organism>
<evidence type="ECO:0000256" key="1">
    <source>
        <dbReference type="ARBA" id="ARBA00004651"/>
    </source>
</evidence>
<dbReference type="InterPro" id="IPR019823">
    <property type="entry name" value="Mechanosensitive_channel_CS"/>
</dbReference>
<keyword evidence="6 10" id="KW-1133">Transmembrane helix</keyword>
<keyword evidence="3 10" id="KW-0813">Transport</keyword>
<sequence>MFRQTLTEFKTFAMRGNVIDLAVGVIIGGAFGQIVTSVVNDIVMPPIGLLLGGVDFKDLFWQIGATPVNAGGPVAIDTLSKAKEHGVAVIAYGQFINIILNFLIIAFSVFFMVKVVNKLTAKKKEEDAPAAAPTSKECPYCLSVIPIAASRCAHCTSSLEDHAGQAH</sequence>
<evidence type="ECO:0000313" key="11">
    <source>
        <dbReference type="EMBL" id="MBB6674484.1"/>
    </source>
</evidence>
<comment type="subunit">
    <text evidence="10">Homopentamer.</text>
</comment>
<evidence type="ECO:0000313" key="12">
    <source>
        <dbReference type="Proteomes" id="UP000547209"/>
    </source>
</evidence>
<keyword evidence="12" id="KW-1185">Reference proteome</keyword>
<dbReference type="NCBIfam" id="NF001843">
    <property type="entry name" value="PRK00567.1-4"/>
    <property type="match status" value="1"/>
</dbReference>
<dbReference type="Proteomes" id="UP000547209">
    <property type="component" value="Unassembled WGS sequence"/>
</dbReference>
<dbReference type="AlphaFoldDB" id="A0A7X0VJ95"/>
<dbReference type="InterPro" id="IPR036019">
    <property type="entry name" value="MscL_channel"/>
</dbReference>
<dbReference type="RefSeq" id="WP_185672341.1">
    <property type="nucleotide sequence ID" value="NZ_JACJVP010000047.1"/>
</dbReference>
<dbReference type="NCBIfam" id="TIGR00220">
    <property type="entry name" value="mscL"/>
    <property type="match status" value="1"/>
</dbReference>
<dbReference type="PANTHER" id="PTHR30266">
    <property type="entry name" value="MECHANOSENSITIVE CHANNEL MSCL"/>
    <property type="match status" value="1"/>
</dbReference>
<dbReference type="Pfam" id="PF01741">
    <property type="entry name" value="MscL"/>
    <property type="match status" value="1"/>
</dbReference>
<dbReference type="PROSITE" id="PS01327">
    <property type="entry name" value="MSCL"/>
    <property type="match status" value="1"/>
</dbReference>
<dbReference type="GO" id="GO:0008381">
    <property type="term" value="F:mechanosensitive monoatomic ion channel activity"/>
    <property type="evidence" value="ECO:0007669"/>
    <property type="project" value="UniProtKB-UniRule"/>
</dbReference>
<evidence type="ECO:0000256" key="9">
    <source>
        <dbReference type="ARBA" id="ARBA00023303"/>
    </source>
</evidence>
<reference evidence="11 12" key="1">
    <citation type="submission" date="2020-08" db="EMBL/GenBank/DDBJ databases">
        <title>Cohnella phylogeny.</title>
        <authorList>
            <person name="Dunlap C."/>
        </authorList>
    </citation>
    <scope>NUCLEOTIDE SEQUENCE [LARGE SCALE GENOMIC DNA]</scope>
    <source>
        <strain evidence="11 12">DSM 28246</strain>
    </source>
</reference>
<evidence type="ECO:0000256" key="4">
    <source>
        <dbReference type="ARBA" id="ARBA00022475"/>
    </source>
</evidence>
<gene>
    <name evidence="10 11" type="primary">mscL</name>
    <name evidence="11" type="ORF">H7C19_27755</name>
</gene>
<protein>
    <recommendedName>
        <fullName evidence="10">Large-conductance mechanosensitive channel</fullName>
    </recommendedName>
</protein>
<dbReference type="PRINTS" id="PR01264">
    <property type="entry name" value="MECHCHANNEL"/>
</dbReference>
<dbReference type="InterPro" id="IPR001185">
    <property type="entry name" value="MS_channel"/>
</dbReference>
<feature type="transmembrane region" description="Helical" evidence="10">
    <location>
        <begin position="89"/>
        <end position="113"/>
    </location>
</feature>
<comment type="similarity">
    <text evidence="2 10">Belongs to the MscL family.</text>
</comment>
<dbReference type="Gene3D" id="1.10.1200.120">
    <property type="entry name" value="Large-conductance mechanosensitive channel, MscL, domain 1"/>
    <property type="match status" value="1"/>
</dbReference>
<evidence type="ECO:0000256" key="2">
    <source>
        <dbReference type="ARBA" id="ARBA00007254"/>
    </source>
</evidence>
<evidence type="ECO:0000256" key="8">
    <source>
        <dbReference type="ARBA" id="ARBA00023136"/>
    </source>
</evidence>
<keyword evidence="5 10" id="KW-0812">Transmembrane</keyword>
<accession>A0A7X0VJ95</accession>
<comment type="caution">
    <text evidence="11">The sequence shown here is derived from an EMBL/GenBank/DDBJ whole genome shotgun (WGS) entry which is preliminary data.</text>
</comment>
<keyword evidence="7 10" id="KW-0406">Ion transport</keyword>
<dbReference type="EMBL" id="JACJVP010000047">
    <property type="protein sequence ID" value="MBB6674484.1"/>
    <property type="molecule type" value="Genomic_DNA"/>
</dbReference>
<evidence type="ECO:0000256" key="7">
    <source>
        <dbReference type="ARBA" id="ARBA00023065"/>
    </source>
</evidence>
<dbReference type="NCBIfam" id="NF010557">
    <property type="entry name" value="PRK13952.1"/>
    <property type="match status" value="1"/>
</dbReference>
<comment type="subcellular location">
    <subcellularLocation>
        <location evidence="1 10">Cell membrane</location>
        <topology evidence="1 10">Multi-pass membrane protein</topology>
    </subcellularLocation>
</comment>
<comment type="function">
    <text evidence="10">Channel that opens in response to stretch forces in the membrane lipid bilayer. May participate in the regulation of osmotic pressure changes within the cell.</text>
</comment>
<dbReference type="PANTHER" id="PTHR30266:SF2">
    <property type="entry name" value="LARGE-CONDUCTANCE MECHANOSENSITIVE CHANNEL"/>
    <property type="match status" value="1"/>
</dbReference>
<evidence type="ECO:0000256" key="5">
    <source>
        <dbReference type="ARBA" id="ARBA00022692"/>
    </source>
</evidence>
<keyword evidence="4 10" id="KW-1003">Cell membrane</keyword>
<evidence type="ECO:0000256" key="10">
    <source>
        <dbReference type="HAMAP-Rule" id="MF_00115"/>
    </source>
</evidence>
<keyword evidence="9 10" id="KW-0407">Ion channel</keyword>
<dbReference type="SUPFAM" id="SSF81330">
    <property type="entry name" value="Gated mechanosensitive channel"/>
    <property type="match status" value="1"/>
</dbReference>
<feature type="transmembrane region" description="Helical" evidence="10">
    <location>
        <begin position="21"/>
        <end position="39"/>
    </location>
</feature>
<proteinExistence type="inferred from homology"/>
<dbReference type="InterPro" id="IPR037673">
    <property type="entry name" value="MSC/AndL"/>
</dbReference>
<dbReference type="GO" id="GO:0005886">
    <property type="term" value="C:plasma membrane"/>
    <property type="evidence" value="ECO:0007669"/>
    <property type="project" value="UniProtKB-SubCell"/>
</dbReference>
<name>A0A7X0VJ95_9BACL</name>
<keyword evidence="8 10" id="KW-0472">Membrane</keyword>
<evidence type="ECO:0000256" key="6">
    <source>
        <dbReference type="ARBA" id="ARBA00022989"/>
    </source>
</evidence>
<evidence type="ECO:0000256" key="3">
    <source>
        <dbReference type="ARBA" id="ARBA00022448"/>
    </source>
</evidence>
<dbReference type="HAMAP" id="MF_00115">
    <property type="entry name" value="MscL"/>
    <property type="match status" value="1"/>
</dbReference>